<dbReference type="EMBL" id="ADFP01000086">
    <property type="protein sequence ID" value="EFB90329.1"/>
    <property type="molecule type" value="Genomic_DNA"/>
</dbReference>
<protein>
    <submittedName>
        <fullName evidence="1">Uncharacterized protein</fullName>
    </submittedName>
</protein>
<dbReference type="Proteomes" id="UP000006462">
    <property type="component" value="Unassembled WGS sequence"/>
</dbReference>
<accession>A0ABM9ZTT6</accession>
<evidence type="ECO:0000313" key="2">
    <source>
        <dbReference type="Proteomes" id="UP000006462"/>
    </source>
</evidence>
<proteinExistence type="predicted"/>
<reference evidence="1 2" key="1">
    <citation type="submission" date="2009-12" db="EMBL/GenBank/DDBJ databases">
        <authorList>
            <person name="Shrivastava S."/>
            <person name="Madupu R."/>
            <person name="Durkin A.S."/>
            <person name="Torralba M."/>
            <person name="Methe B."/>
            <person name="Sutton G.G."/>
            <person name="Strausberg R.L."/>
            <person name="Nelson K.E."/>
        </authorList>
    </citation>
    <scope>NUCLEOTIDE SEQUENCE [LARGE SCALE GENOMIC DNA]</scope>
    <source>
        <strain evidence="1 2">W5455</strain>
    </source>
</reference>
<organism evidence="1 2">
    <name type="scientific">Pyramidobacter piscolens W5455</name>
    <dbReference type="NCBI Taxonomy" id="352165"/>
    <lineage>
        <taxon>Bacteria</taxon>
        <taxon>Thermotogati</taxon>
        <taxon>Synergistota</taxon>
        <taxon>Synergistia</taxon>
        <taxon>Synergistales</taxon>
        <taxon>Dethiosulfovibrionaceae</taxon>
        <taxon>Pyramidobacter</taxon>
    </lineage>
</organism>
<comment type="caution">
    <text evidence="1">The sequence shown here is derived from an EMBL/GenBank/DDBJ whole genome shotgun (WGS) entry which is preliminary data.</text>
</comment>
<name>A0ABM9ZTT6_9BACT</name>
<gene>
    <name evidence="1" type="ORF">HMPREF7215_1241</name>
</gene>
<evidence type="ECO:0000313" key="1">
    <source>
        <dbReference type="EMBL" id="EFB90329.1"/>
    </source>
</evidence>
<sequence length="72" mass="8434">MHAAPKSRKPHRSFPLLPFPAADESVGSTYFVYADGIIFNDSIFYEKRKTKMFHDSRVSINISQTMQRRKHF</sequence>
<keyword evidence="2" id="KW-1185">Reference proteome</keyword>